<proteinExistence type="predicted"/>
<dbReference type="Proteomes" id="UP000613160">
    <property type="component" value="Unassembled WGS sequence"/>
</dbReference>
<gene>
    <name evidence="6" type="primary">mexR</name>
    <name evidence="6" type="ORF">GCM10011335_13770</name>
</gene>
<dbReference type="SUPFAM" id="SSF48498">
    <property type="entry name" value="Tetracyclin repressor-like, C-terminal domain"/>
    <property type="match status" value="1"/>
</dbReference>
<evidence type="ECO:0000313" key="7">
    <source>
        <dbReference type="Proteomes" id="UP000613160"/>
    </source>
</evidence>
<evidence type="ECO:0000256" key="4">
    <source>
        <dbReference type="PROSITE-ProRule" id="PRU00335"/>
    </source>
</evidence>
<keyword evidence="1" id="KW-0805">Transcription regulation</keyword>
<dbReference type="AlphaFoldDB" id="A0A916XU64"/>
<dbReference type="Gene3D" id="1.10.357.10">
    <property type="entry name" value="Tetracycline Repressor, domain 2"/>
    <property type="match status" value="1"/>
</dbReference>
<dbReference type="Gene3D" id="1.10.10.60">
    <property type="entry name" value="Homeodomain-like"/>
    <property type="match status" value="1"/>
</dbReference>
<evidence type="ECO:0000313" key="6">
    <source>
        <dbReference type="EMBL" id="GGD12107.1"/>
    </source>
</evidence>
<dbReference type="PRINTS" id="PR00455">
    <property type="entry name" value="HTHTETR"/>
</dbReference>
<dbReference type="EMBL" id="BMJJ01000003">
    <property type="protein sequence ID" value="GGD12107.1"/>
    <property type="molecule type" value="Genomic_DNA"/>
</dbReference>
<evidence type="ECO:0000256" key="2">
    <source>
        <dbReference type="ARBA" id="ARBA00023125"/>
    </source>
</evidence>
<dbReference type="PANTHER" id="PTHR47506">
    <property type="entry name" value="TRANSCRIPTIONAL REGULATORY PROTEIN"/>
    <property type="match status" value="1"/>
</dbReference>
<evidence type="ECO:0000256" key="3">
    <source>
        <dbReference type="ARBA" id="ARBA00023163"/>
    </source>
</evidence>
<evidence type="ECO:0000256" key="1">
    <source>
        <dbReference type="ARBA" id="ARBA00023015"/>
    </source>
</evidence>
<dbReference type="InterPro" id="IPR001647">
    <property type="entry name" value="HTH_TetR"/>
</dbReference>
<keyword evidence="7" id="KW-1185">Reference proteome</keyword>
<protein>
    <submittedName>
        <fullName evidence="6">TetR family transcriptional regulator</fullName>
    </submittedName>
</protein>
<keyword evidence="3" id="KW-0804">Transcription</keyword>
<evidence type="ECO:0000259" key="5">
    <source>
        <dbReference type="PROSITE" id="PS50977"/>
    </source>
</evidence>
<comment type="caution">
    <text evidence="6">The sequence shown here is derived from an EMBL/GenBank/DDBJ whole genome shotgun (WGS) entry which is preliminary data.</text>
</comment>
<keyword evidence="2 4" id="KW-0238">DNA-binding</keyword>
<organism evidence="6 7">
    <name type="scientific">Aureimonas glaciei</name>
    <dbReference type="NCBI Taxonomy" id="1776957"/>
    <lineage>
        <taxon>Bacteria</taxon>
        <taxon>Pseudomonadati</taxon>
        <taxon>Pseudomonadota</taxon>
        <taxon>Alphaproteobacteria</taxon>
        <taxon>Hyphomicrobiales</taxon>
        <taxon>Aurantimonadaceae</taxon>
        <taxon>Aureimonas</taxon>
    </lineage>
</organism>
<dbReference type="Pfam" id="PF16925">
    <property type="entry name" value="TetR_C_13"/>
    <property type="match status" value="1"/>
</dbReference>
<dbReference type="SUPFAM" id="SSF46689">
    <property type="entry name" value="Homeodomain-like"/>
    <property type="match status" value="1"/>
</dbReference>
<dbReference type="InterPro" id="IPR009057">
    <property type="entry name" value="Homeodomain-like_sf"/>
</dbReference>
<reference evidence="6" key="2">
    <citation type="submission" date="2020-09" db="EMBL/GenBank/DDBJ databases">
        <authorList>
            <person name="Sun Q."/>
            <person name="Zhou Y."/>
        </authorList>
    </citation>
    <scope>NUCLEOTIDE SEQUENCE</scope>
    <source>
        <strain evidence="6">CGMCC 1.15493</strain>
    </source>
</reference>
<dbReference type="InterPro" id="IPR036271">
    <property type="entry name" value="Tet_transcr_reg_TetR-rel_C_sf"/>
</dbReference>
<sequence>MLETKKMGRPREFDVDEALQAAMELFWRKGYEGTSLTDLTDGMGITRPSLYGTFGNKEELFRKALERYEQGYMGFFREAMKEPTSRAVVEKMMNGYVEALTASCNPGGCFGINAAMACSDAATAIQKAVIEKRKFGEQTLAERMQQAKDEGDLPADCDPVDLARYIMTVSQGMAVQAVAGAGRESLMKVVEMTLRTWPG</sequence>
<dbReference type="PROSITE" id="PS50977">
    <property type="entry name" value="HTH_TETR_2"/>
    <property type="match status" value="1"/>
</dbReference>
<feature type="DNA-binding region" description="H-T-H motif" evidence="4">
    <location>
        <begin position="35"/>
        <end position="54"/>
    </location>
</feature>
<feature type="domain" description="HTH tetR-type" evidence="5">
    <location>
        <begin position="12"/>
        <end position="72"/>
    </location>
</feature>
<dbReference type="GO" id="GO:0003677">
    <property type="term" value="F:DNA binding"/>
    <property type="evidence" value="ECO:0007669"/>
    <property type="project" value="UniProtKB-UniRule"/>
</dbReference>
<accession>A0A916XU64</accession>
<name>A0A916XU64_9HYPH</name>
<dbReference type="PANTHER" id="PTHR47506:SF1">
    <property type="entry name" value="HTH-TYPE TRANSCRIPTIONAL REGULATOR YJDC"/>
    <property type="match status" value="1"/>
</dbReference>
<dbReference type="Pfam" id="PF00440">
    <property type="entry name" value="TetR_N"/>
    <property type="match status" value="1"/>
</dbReference>
<dbReference type="InterPro" id="IPR011075">
    <property type="entry name" value="TetR_C"/>
</dbReference>
<reference evidence="6" key="1">
    <citation type="journal article" date="2014" name="Int. J. Syst. Evol. Microbiol.">
        <title>Complete genome sequence of Corynebacterium casei LMG S-19264T (=DSM 44701T), isolated from a smear-ripened cheese.</title>
        <authorList>
            <consortium name="US DOE Joint Genome Institute (JGI-PGF)"/>
            <person name="Walter F."/>
            <person name="Albersmeier A."/>
            <person name="Kalinowski J."/>
            <person name="Ruckert C."/>
        </authorList>
    </citation>
    <scope>NUCLEOTIDE SEQUENCE</scope>
    <source>
        <strain evidence="6">CGMCC 1.15493</strain>
    </source>
</reference>